<feature type="domain" description="TCP" evidence="1">
    <location>
        <begin position="1"/>
        <end position="41"/>
    </location>
</feature>
<reference evidence="2" key="1">
    <citation type="submission" date="2023-04" db="EMBL/GenBank/DDBJ databases">
        <authorList>
            <person name="Vijverberg K."/>
            <person name="Xiong W."/>
            <person name="Schranz E."/>
        </authorList>
    </citation>
    <scope>NUCLEOTIDE SEQUENCE</scope>
</reference>
<name>A0AA36E340_LACSI</name>
<dbReference type="InterPro" id="IPR017887">
    <property type="entry name" value="TF_TCP_subgr"/>
</dbReference>
<evidence type="ECO:0000313" key="2">
    <source>
        <dbReference type="EMBL" id="CAI9280090.1"/>
    </source>
</evidence>
<dbReference type="AlphaFoldDB" id="A0AA36E340"/>
<keyword evidence="3" id="KW-1185">Reference proteome</keyword>
<protein>
    <recommendedName>
        <fullName evidence="1">TCP domain-containing protein</fullName>
    </recommendedName>
</protein>
<proteinExistence type="predicted"/>
<evidence type="ECO:0000259" key="1">
    <source>
        <dbReference type="PROSITE" id="PS51369"/>
    </source>
</evidence>
<sequence length="132" mass="14479">MRLSLDVAKRFLRLQDMFGFDKSPFFHNPALTYRSHSQISLSIANINPIAKLATSSVSTSGVLITLIPFCLQCPQSTLSNPTLKLDTISKAGNESINSRSAPTLAFPITARIEPEFCLKKSFSRGDSTNGRD</sequence>
<organism evidence="2 3">
    <name type="scientific">Lactuca saligna</name>
    <name type="common">Willowleaf lettuce</name>
    <dbReference type="NCBI Taxonomy" id="75948"/>
    <lineage>
        <taxon>Eukaryota</taxon>
        <taxon>Viridiplantae</taxon>
        <taxon>Streptophyta</taxon>
        <taxon>Embryophyta</taxon>
        <taxon>Tracheophyta</taxon>
        <taxon>Spermatophyta</taxon>
        <taxon>Magnoliopsida</taxon>
        <taxon>eudicotyledons</taxon>
        <taxon>Gunneridae</taxon>
        <taxon>Pentapetalae</taxon>
        <taxon>asterids</taxon>
        <taxon>campanulids</taxon>
        <taxon>Asterales</taxon>
        <taxon>Asteraceae</taxon>
        <taxon>Cichorioideae</taxon>
        <taxon>Cichorieae</taxon>
        <taxon>Lactucinae</taxon>
        <taxon>Lactuca</taxon>
    </lineage>
</organism>
<gene>
    <name evidence="2" type="ORF">LSALG_LOCUS19851</name>
</gene>
<evidence type="ECO:0000313" key="3">
    <source>
        <dbReference type="Proteomes" id="UP001177003"/>
    </source>
</evidence>
<accession>A0AA36E340</accession>
<dbReference type="EMBL" id="OX465080">
    <property type="protein sequence ID" value="CAI9280090.1"/>
    <property type="molecule type" value="Genomic_DNA"/>
</dbReference>
<dbReference type="Pfam" id="PF03634">
    <property type="entry name" value="TCP"/>
    <property type="match status" value="1"/>
</dbReference>
<dbReference type="PROSITE" id="PS51369">
    <property type="entry name" value="TCP"/>
    <property type="match status" value="1"/>
</dbReference>
<dbReference type="Proteomes" id="UP001177003">
    <property type="component" value="Chromosome 4"/>
</dbReference>